<dbReference type="HOGENOM" id="CLU_627599_0_0_1"/>
<feature type="region of interest" description="Disordered" evidence="1">
    <location>
        <begin position="156"/>
        <end position="190"/>
    </location>
</feature>
<protein>
    <submittedName>
        <fullName evidence="2">Uncharacterized protein</fullName>
    </submittedName>
</protein>
<sequence length="437" mass="46146">MDTILSSVEQEPSLPPPPAKRVTRQEGKRALAPSRKPKPFKWCRNLLLTCRNEEEEEEAEEAAFATRAGPSKSSIFSTTPLVASSSMMVTTNLARGEGALSSAVTPPARTAPSTETSGPRGSPADGFATASAREVVIGAPSPVTLAPVAALGEEKRSEATLTTPPTTFTITSTTAASPSTPVPDIPPKTTTGPVPGIFPLTEEQPMATEPPSKPVLVDLTSDNDKVTARGLEHRAIPYKLVSGTPGERRRLPLPDGIARALVVRPGAEGGDVGGAGEAGGRAGVCGHHSGRGGHCPGTGGFYLGRRDKGRSQADCGVRGRGSGRRTTPWGPWGPSDFLDTTTSSSAASVNDTPTTDPVQLQTRCNFHRNPIDQRHAVNKMLGDEFTASVARLRKVLECCHLPLLDTRNLSDELLNQSMGEVVRIANVLELLSWRAHE</sequence>
<feature type="region of interest" description="Disordered" evidence="1">
    <location>
        <begin position="312"/>
        <end position="335"/>
    </location>
</feature>
<accession>A0A0E0JHJ0</accession>
<evidence type="ECO:0000256" key="1">
    <source>
        <dbReference type="SAM" id="MobiDB-lite"/>
    </source>
</evidence>
<feature type="region of interest" description="Disordered" evidence="1">
    <location>
        <begin position="1"/>
        <end position="37"/>
    </location>
</feature>
<reference evidence="2" key="1">
    <citation type="submission" date="2015-04" db="UniProtKB">
        <authorList>
            <consortium name="EnsemblPlants"/>
        </authorList>
    </citation>
    <scope>IDENTIFICATION</scope>
</reference>
<keyword evidence="3" id="KW-1185">Reference proteome</keyword>
<evidence type="ECO:0000313" key="3">
    <source>
        <dbReference type="Proteomes" id="UP000026962"/>
    </source>
</evidence>
<dbReference type="Gramene" id="OPUNC01G12410.1">
    <property type="protein sequence ID" value="OPUNC01G12410.1"/>
    <property type="gene ID" value="OPUNC01G12410"/>
</dbReference>
<dbReference type="EnsemblPlants" id="OPUNC01G12410.1">
    <property type="protein sequence ID" value="OPUNC01G12410.1"/>
    <property type="gene ID" value="OPUNC01G12410"/>
</dbReference>
<reference evidence="2" key="2">
    <citation type="submission" date="2018-05" db="EMBL/GenBank/DDBJ databases">
        <title>OpunRS2 (Oryza punctata Reference Sequence Version 2).</title>
        <authorList>
            <person name="Zhang J."/>
            <person name="Kudrna D."/>
            <person name="Lee S."/>
            <person name="Talag J."/>
            <person name="Welchert J."/>
            <person name="Wing R.A."/>
        </authorList>
    </citation>
    <scope>NUCLEOTIDE SEQUENCE [LARGE SCALE GENOMIC DNA]</scope>
</reference>
<proteinExistence type="predicted"/>
<dbReference type="AlphaFoldDB" id="A0A0E0JHJ0"/>
<feature type="compositionally biased region" description="Low complexity" evidence="1">
    <location>
        <begin position="159"/>
        <end position="179"/>
    </location>
</feature>
<dbReference type="Proteomes" id="UP000026962">
    <property type="component" value="Chromosome 1"/>
</dbReference>
<name>A0A0E0JHJ0_ORYPU</name>
<evidence type="ECO:0000313" key="2">
    <source>
        <dbReference type="EnsemblPlants" id="OPUNC01G12410.1"/>
    </source>
</evidence>
<feature type="region of interest" description="Disordered" evidence="1">
    <location>
        <begin position="98"/>
        <end position="126"/>
    </location>
</feature>
<organism evidence="2">
    <name type="scientific">Oryza punctata</name>
    <name type="common">Red rice</name>
    <dbReference type="NCBI Taxonomy" id="4537"/>
    <lineage>
        <taxon>Eukaryota</taxon>
        <taxon>Viridiplantae</taxon>
        <taxon>Streptophyta</taxon>
        <taxon>Embryophyta</taxon>
        <taxon>Tracheophyta</taxon>
        <taxon>Spermatophyta</taxon>
        <taxon>Magnoliopsida</taxon>
        <taxon>Liliopsida</taxon>
        <taxon>Poales</taxon>
        <taxon>Poaceae</taxon>
        <taxon>BOP clade</taxon>
        <taxon>Oryzoideae</taxon>
        <taxon>Oryzeae</taxon>
        <taxon>Oryzinae</taxon>
        <taxon>Oryza</taxon>
    </lineage>
</organism>
<feature type="compositionally biased region" description="Polar residues" evidence="1">
    <location>
        <begin position="1"/>
        <end position="10"/>
    </location>
</feature>